<gene>
    <name evidence="2" type="ORF">E6G98_12080</name>
</gene>
<accession>A0A537LKI8</accession>
<dbReference type="Gene3D" id="2.120.10.10">
    <property type="match status" value="2"/>
</dbReference>
<feature type="compositionally biased region" description="Pro residues" evidence="1">
    <location>
        <begin position="47"/>
        <end position="60"/>
    </location>
</feature>
<dbReference type="EMBL" id="VBAI01000190">
    <property type="protein sequence ID" value="TMJ08514.1"/>
    <property type="molecule type" value="Genomic_DNA"/>
</dbReference>
<feature type="region of interest" description="Disordered" evidence="1">
    <location>
        <begin position="42"/>
        <end position="70"/>
    </location>
</feature>
<comment type="caution">
    <text evidence="2">The sequence shown here is derived from an EMBL/GenBank/DDBJ whole genome shotgun (WGS) entry which is preliminary data.</text>
</comment>
<organism evidence="2 3">
    <name type="scientific">Candidatus Segetimicrobium genomatis</name>
    <dbReference type="NCBI Taxonomy" id="2569760"/>
    <lineage>
        <taxon>Bacteria</taxon>
        <taxon>Bacillati</taxon>
        <taxon>Candidatus Sysuimicrobiota</taxon>
        <taxon>Candidatus Sysuimicrobiia</taxon>
        <taxon>Candidatus Sysuimicrobiales</taxon>
        <taxon>Candidatus Segetimicrobiaceae</taxon>
        <taxon>Candidatus Segetimicrobium</taxon>
    </lineage>
</organism>
<dbReference type="SUPFAM" id="SSF50939">
    <property type="entry name" value="Sialidases"/>
    <property type="match status" value="1"/>
</dbReference>
<reference evidence="2 3" key="1">
    <citation type="journal article" date="2019" name="Nat. Microbiol.">
        <title>Mediterranean grassland soil C-N compound turnover is dependent on rainfall and depth, and is mediated by genomically divergent microorganisms.</title>
        <authorList>
            <person name="Diamond S."/>
            <person name="Andeer P.F."/>
            <person name="Li Z."/>
            <person name="Crits-Christoph A."/>
            <person name="Burstein D."/>
            <person name="Anantharaman K."/>
            <person name="Lane K.R."/>
            <person name="Thomas B.C."/>
            <person name="Pan C."/>
            <person name="Northen T.R."/>
            <person name="Banfield J.F."/>
        </authorList>
    </citation>
    <scope>NUCLEOTIDE SEQUENCE [LARGE SCALE GENOMIC DNA]</scope>
    <source>
        <strain evidence="2">NP_1</strain>
    </source>
</reference>
<dbReference type="InterPro" id="IPR036278">
    <property type="entry name" value="Sialidase_sf"/>
</dbReference>
<proteinExistence type="predicted"/>
<dbReference type="AlphaFoldDB" id="A0A537LKI8"/>
<sequence length="573" mass="59857">MNQMRVRIVASVITILLLIAPSYLVSANPTVTVVTESRVNRLNSGLPTPPGQNPPSPLPRFPQTKQNEPSIAVNPLNSNNLVAGANDEQAEPPCQDLNSNGSLSGLAECPFAVNVGDSGLYVSTDGGASWTDLGVLDTVTSAAAAGWAAINHYSAGDPAVAFDSHGNAYYATLAFPHSPAPPQIEQGGSAADLVVVKATFDSTTGTTGLGSTDWVPVLVTSGNPVRFDDKENIWADTSSDSPFQDNVYVSWSMFSSNVRSIFGGIASDRIAIVRSEDGGATWSNPVFLSRSCNIGCGGVQGSVVRTGPAGEVYVAWEESLNRFAPNAIVFSKSLDGGIHFTRPITVVSTLLDIPSPLNGADFRDATPKAGFRDNSFPSMTVAPNGTIYVSWAARCATGCARTEVFLAKSTNGGDTWTAPALVSKKDVATGDPGDQFFPWVTASQVGSTTAVSVVYYDRSYDNTGLASCTAMCSTDNKRLIGVTVATSVDGGASWAYARADSNTDGGFDPAGSSTNGQGAQFMGDYIYAASAGNHIFVVWTDARNGFTGPEKSYAISGSYGDSDIFSAHLTWGP</sequence>
<evidence type="ECO:0000256" key="1">
    <source>
        <dbReference type="SAM" id="MobiDB-lite"/>
    </source>
</evidence>
<evidence type="ECO:0000313" key="3">
    <source>
        <dbReference type="Proteomes" id="UP000315217"/>
    </source>
</evidence>
<evidence type="ECO:0000313" key="2">
    <source>
        <dbReference type="EMBL" id="TMJ08514.1"/>
    </source>
</evidence>
<protein>
    <submittedName>
        <fullName evidence="2">Exo-alpha-sialidase</fullName>
    </submittedName>
</protein>
<name>A0A537LKI8_9BACT</name>
<dbReference type="CDD" id="cd15482">
    <property type="entry name" value="Sialidase_non-viral"/>
    <property type="match status" value="1"/>
</dbReference>
<dbReference type="Proteomes" id="UP000315217">
    <property type="component" value="Unassembled WGS sequence"/>
</dbReference>